<dbReference type="PROSITE" id="PS51257">
    <property type="entry name" value="PROKAR_LIPOPROTEIN"/>
    <property type="match status" value="1"/>
</dbReference>
<sequence length="464" mass="49269">MSAPLYRKVVAVAAAAGLAGLSLAACSTKSDDDGSSSSGGKVSITVDCQPVASQKELLANWNADVDAFEKENPNIEIKSVSVGTQCNNPPDFTARLQGGTTTDVFYGYMTDLQQVLDSGQVMDITEYVNTSTVPTWDSVDAGAKAAFTDGGKIYGIPTKNYSMGLVYNKNLFQQAGLDVKNPPKTWAEVREAAKKISALGNGIAGYSEYSAGNTGGWHFTAEIYSLGGQMVTEDGKKADFNNAQGKQVLQTLKDMRFTDNSVGEKQLLQWPDLLTNAGAGKVGMFIGAPDATTAIVTQFQGKYQDWAMGPMPGQDGPAKATLGGGEGYFFKKGLSKEQVEAGLKWLAYQKLTPGKGQFDYVRAKPQNNPVGLPQPQLFTVGSAAYNQELEQRKANANVTVEDFAAFENNPVPVKVEPPNAQAVYAVLDAAMSAVLTDSKANIDQLLKTAEEKVNQVLATGGTGS</sequence>
<reference evidence="2 3" key="2">
    <citation type="submission" date="2020-03" db="EMBL/GenBank/DDBJ databases">
        <authorList>
            <person name="Ichikawa N."/>
            <person name="Kimura A."/>
            <person name="Kitahashi Y."/>
            <person name="Uohara A."/>
        </authorList>
    </citation>
    <scope>NUCLEOTIDE SEQUENCE [LARGE SCALE GENOMIC DNA]</scope>
    <source>
        <strain evidence="2 3">NBRC 108639</strain>
    </source>
</reference>
<dbReference type="InterPro" id="IPR006059">
    <property type="entry name" value="SBP"/>
</dbReference>
<dbReference type="RefSeq" id="WP_173070585.1">
    <property type="nucleotide sequence ID" value="NZ_BAABGO010000009.1"/>
</dbReference>
<keyword evidence="1" id="KW-0732">Signal</keyword>
<name>A0A6V8KQ06_9ACTN</name>
<reference evidence="2 3" key="1">
    <citation type="submission" date="2020-03" db="EMBL/GenBank/DDBJ databases">
        <title>Whole genome shotgun sequence of Phytohabitans houttuyneae NBRC 108639.</title>
        <authorList>
            <person name="Komaki H."/>
            <person name="Tamura T."/>
        </authorList>
    </citation>
    <scope>NUCLEOTIDE SEQUENCE [LARGE SCALE GENOMIC DNA]</scope>
    <source>
        <strain evidence="2 3">NBRC 108639</strain>
    </source>
</reference>
<dbReference type="Proteomes" id="UP000482800">
    <property type="component" value="Unassembled WGS sequence"/>
</dbReference>
<dbReference type="PANTHER" id="PTHR43649:SF16">
    <property type="entry name" value="SUGAR-BINDING LIPOPROTEIN"/>
    <property type="match status" value="1"/>
</dbReference>
<dbReference type="PANTHER" id="PTHR43649">
    <property type="entry name" value="ARABINOSE-BINDING PROTEIN-RELATED"/>
    <property type="match status" value="1"/>
</dbReference>
<organism evidence="2 3">
    <name type="scientific">Phytohabitans houttuyneae</name>
    <dbReference type="NCBI Taxonomy" id="1076126"/>
    <lineage>
        <taxon>Bacteria</taxon>
        <taxon>Bacillati</taxon>
        <taxon>Actinomycetota</taxon>
        <taxon>Actinomycetes</taxon>
        <taxon>Micromonosporales</taxon>
        <taxon>Micromonosporaceae</taxon>
    </lineage>
</organism>
<gene>
    <name evidence="2" type="ORF">Phou_096700</name>
</gene>
<dbReference type="Pfam" id="PF01547">
    <property type="entry name" value="SBP_bac_1"/>
    <property type="match status" value="1"/>
</dbReference>
<evidence type="ECO:0000313" key="2">
    <source>
        <dbReference type="EMBL" id="GFJ85490.1"/>
    </source>
</evidence>
<protein>
    <submittedName>
        <fullName evidence="2">Sugar-binding protein</fullName>
    </submittedName>
</protein>
<proteinExistence type="predicted"/>
<keyword evidence="3" id="KW-1185">Reference proteome</keyword>
<dbReference type="Gene3D" id="3.40.190.10">
    <property type="entry name" value="Periplasmic binding protein-like II"/>
    <property type="match status" value="1"/>
</dbReference>
<evidence type="ECO:0000256" key="1">
    <source>
        <dbReference type="SAM" id="SignalP"/>
    </source>
</evidence>
<dbReference type="InterPro" id="IPR050490">
    <property type="entry name" value="Bact_solute-bd_prot1"/>
</dbReference>
<dbReference type="AlphaFoldDB" id="A0A6V8KQ06"/>
<feature type="signal peptide" evidence="1">
    <location>
        <begin position="1"/>
        <end position="24"/>
    </location>
</feature>
<dbReference type="SUPFAM" id="SSF53850">
    <property type="entry name" value="Periplasmic binding protein-like II"/>
    <property type="match status" value="1"/>
</dbReference>
<comment type="caution">
    <text evidence="2">The sequence shown here is derived from an EMBL/GenBank/DDBJ whole genome shotgun (WGS) entry which is preliminary data.</text>
</comment>
<evidence type="ECO:0000313" key="3">
    <source>
        <dbReference type="Proteomes" id="UP000482800"/>
    </source>
</evidence>
<accession>A0A6V8KQ06</accession>
<feature type="chain" id="PRO_5028802866" evidence="1">
    <location>
        <begin position="25"/>
        <end position="464"/>
    </location>
</feature>
<dbReference type="EMBL" id="BLPF01000004">
    <property type="protein sequence ID" value="GFJ85490.1"/>
    <property type="molecule type" value="Genomic_DNA"/>
</dbReference>